<dbReference type="AlphaFoldDB" id="A0A0G8CEA3"/>
<dbReference type="EMBL" id="LCYN01000009">
    <property type="protein sequence ID" value="KKZ97386.1"/>
    <property type="molecule type" value="Genomic_DNA"/>
</dbReference>
<name>A0A0G8CEA3_9BACI</name>
<dbReference type="Proteomes" id="UP000035350">
    <property type="component" value="Unassembled WGS sequence"/>
</dbReference>
<keyword evidence="1" id="KW-0378">Hydrolase</keyword>
<reference evidence="2" key="2">
    <citation type="submission" date="2015-04" db="EMBL/GenBank/DDBJ databases">
        <title>Draft Genome Sequences of Eight Spore-Forming Food Isolates of Bacillus cereus Genome sequencing.</title>
        <authorList>
            <person name="Krawcyk A.O."/>
            <person name="de Jong A."/>
            <person name="Eijlander R.T."/>
            <person name="Berendsen E.M."/>
            <person name="Holsappel S."/>
            <person name="Wells-Bennik M."/>
            <person name="Kuipers O.P."/>
        </authorList>
    </citation>
    <scope>NUCLEOTIDE SEQUENCE [LARGE SCALE GENOMIC DNA]</scope>
    <source>
        <strain evidence="2">B4147</strain>
    </source>
</reference>
<comment type="caution">
    <text evidence="1">The sequence shown here is derived from an EMBL/GenBank/DDBJ whole genome shotgun (WGS) entry which is preliminary data.</text>
</comment>
<sequence length="39" mass="4582">MKEKMMTNQIALIIIDVQKAFQHEEFATIVTTKEVLKLF</sequence>
<organism evidence="1 2">
    <name type="scientific">Bacillus wiedmannii</name>
    <dbReference type="NCBI Taxonomy" id="1890302"/>
    <lineage>
        <taxon>Bacteria</taxon>
        <taxon>Bacillati</taxon>
        <taxon>Bacillota</taxon>
        <taxon>Bacilli</taxon>
        <taxon>Bacillales</taxon>
        <taxon>Bacillaceae</taxon>
        <taxon>Bacillus</taxon>
        <taxon>Bacillus cereus group</taxon>
    </lineage>
</organism>
<dbReference type="EC" id="3.3.2.1" evidence="1"/>
<dbReference type="GO" id="GO:0008908">
    <property type="term" value="F:isochorismatase activity"/>
    <property type="evidence" value="ECO:0007669"/>
    <property type="project" value="UniProtKB-EC"/>
</dbReference>
<proteinExistence type="predicted"/>
<accession>A0A0G8CEA3</accession>
<dbReference type="PATRIC" id="fig|1396.433.peg.415"/>
<evidence type="ECO:0000313" key="2">
    <source>
        <dbReference type="Proteomes" id="UP000035350"/>
    </source>
</evidence>
<gene>
    <name evidence="1" type="ORF">B4147_2912</name>
</gene>
<evidence type="ECO:0000313" key="1">
    <source>
        <dbReference type="EMBL" id="KKZ97386.1"/>
    </source>
</evidence>
<reference evidence="1 2" key="1">
    <citation type="journal article" date="2015" name="Genome Announc.">
        <title>Next-Generation Whole-Genome Sequencing of Eight Strains of Bacillus cereus, Isolated from Food.</title>
        <authorList>
            <person name="Krawczyk A.O."/>
            <person name="de Jong A."/>
            <person name="Eijlander R.T."/>
            <person name="Berendsen E.M."/>
            <person name="Holsappel S."/>
            <person name="Wells-Bennik M.H."/>
            <person name="Kuipers O.P."/>
        </authorList>
    </citation>
    <scope>NUCLEOTIDE SEQUENCE [LARGE SCALE GENOMIC DNA]</scope>
    <source>
        <strain evidence="1 2">B4147</strain>
    </source>
</reference>
<protein>
    <submittedName>
        <fullName evidence="1">Isochorismatase</fullName>
        <ecNumber evidence="1">3.3.2.1</ecNumber>
    </submittedName>
</protein>